<dbReference type="NCBIfam" id="TIGR02175">
    <property type="entry name" value="PorC_KorC"/>
    <property type="match status" value="1"/>
</dbReference>
<dbReference type="InterPro" id="IPR051626">
    <property type="entry name" value="Oxidoreductase_gamma_subunit"/>
</dbReference>
<dbReference type="EMBL" id="CP002529">
    <property type="protein sequence ID" value="ADY00560.1"/>
    <property type="molecule type" value="Genomic_DNA"/>
</dbReference>
<dbReference type="eggNOG" id="arCOG01603">
    <property type="taxonomic scope" value="Archaea"/>
</dbReference>
<dbReference type="SUPFAM" id="SSF53323">
    <property type="entry name" value="Pyruvate-ferredoxin oxidoreductase, PFOR, domain III"/>
    <property type="match status" value="1"/>
</dbReference>
<dbReference type="RefSeq" id="WP_013603723.1">
    <property type="nucleotide sequence ID" value="NC_015151.1"/>
</dbReference>
<accession>F0QTU4</accession>
<gene>
    <name evidence="5" type="ordered locus">VMUT_0347</name>
</gene>
<dbReference type="PANTHER" id="PTHR43366">
    <property type="entry name" value="PYRUVATE SYNTHASE SUBUNIT PORC"/>
    <property type="match status" value="1"/>
</dbReference>
<evidence type="ECO:0000313" key="5">
    <source>
        <dbReference type="EMBL" id="ADY00560.1"/>
    </source>
</evidence>
<name>F0QTU4_VULM7</name>
<dbReference type="HOGENOM" id="CLU_087284_2_0_2"/>
<sequence>MSGSAIEITFFGRGGQGAVTAAQIIAQAAIRRGLFASSFPEYGAERRGAPVRAYVRLSREPVLAREPIDKPDISVVFDTRLLNVFNIPQITKNYIIINALSVDDARQSIGKFSGKVVYVNAYEISTKHLGKPIVNTTMLGALLKVLDLVDIETVKNLVLETFGKKLGKSNVEALEEAYKVAEVIVL</sequence>
<organism evidence="5 6">
    <name type="scientific">Vulcanisaeta moutnovskia (strain 768-28)</name>
    <dbReference type="NCBI Taxonomy" id="985053"/>
    <lineage>
        <taxon>Archaea</taxon>
        <taxon>Thermoproteota</taxon>
        <taxon>Thermoprotei</taxon>
        <taxon>Thermoproteales</taxon>
        <taxon>Thermoproteaceae</taxon>
        <taxon>Vulcanisaeta</taxon>
    </lineage>
</organism>
<reference evidence="5 6" key="1">
    <citation type="journal article" date="2011" name="J. Bacteriol.">
        <title>Complete genome sequence of 'Vulcanisaeta moutnovskia' strain 768-28, a novel member of the hyperthermophilic crenarchaeal genus vulcanisaeta.</title>
        <authorList>
            <person name="Gumerov V.M."/>
            <person name="Mardanov A.V."/>
            <person name="Beletsky A.V."/>
            <person name="Prokofeva M.I."/>
            <person name="Bonch-Osmolovskaya E.A."/>
            <person name="Ravin N.V."/>
            <person name="Skryabin K.G."/>
        </authorList>
    </citation>
    <scope>NUCLEOTIDE SEQUENCE [LARGE SCALE GENOMIC DNA]</scope>
    <source>
        <strain evidence="5 6">768-28</strain>
    </source>
</reference>
<dbReference type="PANTHER" id="PTHR43366:SF1">
    <property type="entry name" value="PYRUVATE SYNTHASE SUBUNIT PORC"/>
    <property type="match status" value="1"/>
</dbReference>
<feature type="domain" description="Pyruvate/ketoisovalerate oxidoreductase catalytic" evidence="4">
    <location>
        <begin position="14"/>
        <end position="178"/>
    </location>
</feature>
<comment type="catalytic activity">
    <reaction evidence="3">
        <text>2 oxidized [2Fe-2S]-[ferredoxin] + pyruvate + CoA = 2 reduced [2Fe-2S]-[ferredoxin] + acetyl-CoA + CO2 + H(+)</text>
        <dbReference type="Rhea" id="RHEA:12765"/>
        <dbReference type="Rhea" id="RHEA-COMP:10000"/>
        <dbReference type="Rhea" id="RHEA-COMP:10001"/>
        <dbReference type="ChEBI" id="CHEBI:15361"/>
        <dbReference type="ChEBI" id="CHEBI:15378"/>
        <dbReference type="ChEBI" id="CHEBI:16526"/>
        <dbReference type="ChEBI" id="CHEBI:33737"/>
        <dbReference type="ChEBI" id="CHEBI:33738"/>
        <dbReference type="ChEBI" id="CHEBI:57287"/>
        <dbReference type="ChEBI" id="CHEBI:57288"/>
        <dbReference type="EC" id="1.2.7.1"/>
    </reaction>
</comment>
<dbReference type="InterPro" id="IPR002869">
    <property type="entry name" value="Pyrv_flavodox_OxRed_cen"/>
</dbReference>
<dbReference type="GeneID" id="10287999"/>
<dbReference type="InterPro" id="IPR019752">
    <property type="entry name" value="Pyrv/ketoisovalerate_OxRed_cat"/>
</dbReference>
<dbReference type="EC" id="1.2.7.1" evidence="1"/>
<evidence type="ECO:0000256" key="3">
    <source>
        <dbReference type="ARBA" id="ARBA00049357"/>
    </source>
</evidence>
<evidence type="ECO:0000313" key="6">
    <source>
        <dbReference type="Proteomes" id="UP000007485"/>
    </source>
</evidence>
<keyword evidence="6" id="KW-1185">Reference proteome</keyword>
<keyword evidence="5" id="KW-0670">Pyruvate</keyword>
<evidence type="ECO:0000256" key="1">
    <source>
        <dbReference type="ARBA" id="ARBA00012822"/>
    </source>
</evidence>
<dbReference type="Proteomes" id="UP000007485">
    <property type="component" value="Chromosome"/>
</dbReference>
<evidence type="ECO:0000256" key="2">
    <source>
        <dbReference type="ARBA" id="ARBA00023002"/>
    </source>
</evidence>
<dbReference type="Gene3D" id="3.40.920.10">
    <property type="entry name" value="Pyruvate-ferredoxin oxidoreductase, PFOR, domain III"/>
    <property type="match status" value="1"/>
</dbReference>
<evidence type="ECO:0000259" key="4">
    <source>
        <dbReference type="Pfam" id="PF01558"/>
    </source>
</evidence>
<proteinExistence type="predicted"/>
<dbReference type="AlphaFoldDB" id="F0QTU4"/>
<protein>
    <recommendedName>
        <fullName evidence="1">pyruvate synthase</fullName>
        <ecNumber evidence="1">1.2.7.1</ecNumber>
    </recommendedName>
</protein>
<dbReference type="InterPro" id="IPR011894">
    <property type="entry name" value="PorC_KorC"/>
</dbReference>
<keyword evidence="2" id="KW-0560">Oxidoreductase</keyword>
<dbReference type="STRING" id="985053.VMUT_0347"/>
<dbReference type="Pfam" id="PF01558">
    <property type="entry name" value="POR"/>
    <property type="match status" value="1"/>
</dbReference>
<dbReference type="OrthoDB" id="372091at2157"/>
<dbReference type="KEGG" id="vmo:VMUT_0347"/>
<dbReference type="GO" id="GO:0019164">
    <property type="term" value="F:pyruvate synthase activity"/>
    <property type="evidence" value="ECO:0007669"/>
    <property type="project" value="UniProtKB-EC"/>
</dbReference>